<keyword evidence="1" id="KW-0812">Transmembrane</keyword>
<evidence type="ECO:0000256" key="1">
    <source>
        <dbReference type="SAM" id="Phobius"/>
    </source>
</evidence>
<evidence type="ECO:0000313" key="3">
    <source>
        <dbReference type="Proteomes" id="UP000251241"/>
    </source>
</evidence>
<organism evidence="2 3">
    <name type="scientific">Sphingobacterium multivorum</name>
    <dbReference type="NCBI Taxonomy" id="28454"/>
    <lineage>
        <taxon>Bacteria</taxon>
        <taxon>Pseudomonadati</taxon>
        <taxon>Bacteroidota</taxon>
        <taxon>Sphingobacteriia</taxon>
        <taxon>Sphingobacteriales</taxon>
        <taxon>Sphingobacteriaceae</taxon>
        <taxon>Sphingobacterium</taxon>
    </lineage>
</organism>
<gene>
    <name evidence="2" type="ORF">NCTC11343_02369</name>
</gene>
<sequence length="115" mass="13570">MVLPIVFFCLFFTGKINKDVFSHTAYKNTSKTAITSSQSHFDFYVGSIEECSFEWRYDQHLAYAVRLCTLGLILPIFLLFADKKSWHSFYELQNKYLSNRLPDRCILYHSFKIFG</sequence>
<keyword evidence="1" id="KW-1133">Transmembrane helix</keyword>
<keyword evidence="1" id="KW-0472">Membrane</keyword>
<dbReference type="Proteomes" id="UP000251241">
    <property type="component" value="Unassembled WGS sequence"/>
</dbReference>
<dbReference type="AlphaFoldDB" id="A0A2X2JF32"/>
<reference evidence="2 3" key="1">
    <citation type="submission" date="2018-06" db="EMBL/GenBank/DDBJ databases">
        <authorList>
            <consortium name="Pathogen Informatics"/>
            <person name="Doyle S."/>
        </authorList>
    </citation>
    <scope>NUCLEOTIDE SEQUENCE [LARGE SCALE GENOMIC DNA]</scope>
    <source>
        <strain evidence="2 3">NCTC11343</strain>
    </source>
</reference>
<evidence type="ECO:0000313" key="2">
    <source>
        <dbReference type="EMBL" id="SPZ85805.1"/>
    </source>
</evidence>
<protein>
    <submittedName>
        <fullName evidence="2">Uncharacterized protein</fullName>
    </submittedName>
</protein>
<feature type="transmembrane region" description="Helical" evidence="1">
    <location>
        <begin position="63"/>
        <end position="81"/>
    </location>
</feature>
<accession>A0A2X2JF32</accession>
<proteinExistence type="predicted"/>
<dbReference type="EMBL" id="UAUU01000008">
    <property type="protein sequence ID" value="SPZ85805.1"/>
    <property type="molecule type" value="Genomic_DNA"/>
</dbReference>
<name>A0A2X2JF32_SPHMU</name>